<dbReference type="STRING" id="510516.Q2U760"/>
<feature type="compositionally biased region" description="Basic and acidic residues" evidence="1">
    <location>
        <begin position="446"/>
        <end position="461"/>
    </location>
</feature>
<keyword evidence="2" id="KW-0732">Signal</keyword>
<feature type="signal peptide" evidence="2">
    <location>
        <begin position="1"/>
        <end position="19"/>
    </location>
</feature>
<feature type="chain" id="PRO_5004216992" evidence="2">
    <location>
        <begin position="20"/>
        <end position="482"/>
    </location>
</feature>
<protein>
    <submittedName>
        <fullName evidence="3">DNA, SC124</fullName>
    </submittedName>
</protein>
<feature type="compositionally biased region" description="Basic and acidic residues" evidence="1">
    <location>
        <begin position="405"/>
        <end position="419"/>
    </location>
</feature>
<accession>Q2U760</accession>
<gene>
    <name evidence="3" type="ORF">AO090124000056</name>
</gene>
<reference evidence="3 4" key="1">
    <citation type="journal article" date="2005" name="Nature">
        <title>Genome sequencing and analysis of Aspergillus oryzae.</title>
        <authorList>
            <person name="Machida M."/>
            <person name="Asai K."/>
            <person name="Sano M."/>
            <person name="Tanaka T."/>
            <person name="Kumagai T."/>
            <person name="Terai G."/>
            <person name="Kusumoto K."/>
            <person name="Arima T."/>
            <person name="Akita O."/>
            <person name="Kashiwagi Y."/>
            <person name="Abe K."/>
            <person name="Gomi K."/>
            <person name="Horiuchi H."/>
            <person name="Kitamoto K."/>
            <person name="Kobayashi T."/>
            <person name="Takeuchi M."/>
            <person name="Denning D.W."/>
            <person name="Galagan J.E."/>
            <person name="Nierman W.C."/>
            <person name="Yu J."/>
            <person name="Archer D.B."/>
            <person name="Bennett J.W."/>
            <person name="Bhatnagar D."/>
            <person name="Cleveland T.E."/>
            <person name="Fedorova N.D."/>
            <person name="Gotoh O."/>
            <person name="Horikawa H."/>
            <person name="Hosoyama A."/>
            <person name="Ichinomiya M."/>
            <person name="Igarashi R."/>
            <person name="Iwashita K."/>
            <person name="Juvvadi P.R."/>
            <person name="Kato M."/>
            <person name="Kato Y."/>
            <person name="Kin T."/>
            <person name="Kokubun A."/>
            <person name="Maeda H."/>
            <person name="Maeyama N."/>
            <person name="Maruyama J."/>
            <person name="Nagasaki H."/>
            <person name="Nakajima T."/>
            <person name="Oda K."/>
            <person name="Okada K."/>
            <person name="Paulsen I."/>
            <person name="Sakamoto K."/>
            <person name="Sawano T."/>
            <person name="Takahashi M."/>
            <person name="Takase K."/>
            <person name="Terabayashi Y."/>
            <person name="Wortman J."/>
            <person name="Yamada O."/>
            <person name="Yamagata Y."/>
            <person name="Anazawa H."/>
            <person name="Hata Y."/>
            <person name="Koide Y."/>
            <person name="Komori T."/>
            <person name="Koyama Y."/>
            <person name="Minetoki T."/>
            <person name="Suharnan S."/>
            <person name="Tanaka A."/>
            <person name="Isono K."/>
            <person name="Kuhara S."/>
            <person name="Ogasawara N."/>
            <person name="Kikuchi H."/>
        </authorList>
    </citation>
    <scope>NUCLEOTIDE SEQUENCE [LARGE SCALE GENOMIC DNA]</scope>
    <source>
        <strain evidence="4">ATCC 42149 / RIB 40</strain>
    </source>
</reference>
<dbReference type="AlphaFoldDB" id="Q2U760"/>
<evidence type="ECO:0000256" key="2">
    <source>
        <dbReference type="SAM" id="SignalP"/>
    </source>
</evidence>
<keyword evidence="4" id="KW-1185">Reference proteome</keyword>
<dbReference type="VEuPathDB" id="FungiDB:AO090124000056"/>
<feature type="region of interest" description="Disordered" evidence="1">
    <location>
        <begin position="329"/>
        <end position="482"/>
    </location>
</feature>
<feature type="compositionally biased region" description="Acidic residues" evidence="1">
    <location>
        <begin position="355"/>
        <end position="381"/>
    </location>
</feature>
<evidence type="ECO:0000256" key="1">
    <source>
        <dbReference type="SAM" id="MobiDB-lite"/>
    </source>
</evidence>
<dbReference type="Proteomes" id="UP000006564">
    <property type="component" value="Chromosome 5"/>
</dbReference>
<proteinExistence type="predicted"/>
<dbReference type="RefSeq" id="XP_023092365.1">
    <property type="nucleotide sequence ID" value="XM_023237531.1"/>
</dbReference>
<evidence type="ECO:0000313" key="3">
    <source>
        <dbReference type="EMBL" id="BAE62605.1"/>
    </source>
</evidence>
<sequence length="482" mass="52502">MWNMTLLAIGLFFLRRTGSIRNYPQFYSLFEFPIRTRSKKMQIHQLVLFSFVGLAASAPVAEDKRSGILDGYESAGDMDFPNAPKNEPTQEPDRLFNGIYIPHTIEWKIPPHRRSEAETDLSSGGAKETEDDIEDYIVATMKELYRIRKNGDNPFIDGFSSSKLCPYNTKSCLGIFERIFSETFANLPQGVKPLEKWSYLPPETRHGSQPHWRIPLIVLCHLRSIDFIQNDDGTAPKHLIKVMVLKYTTQTSFLCHKTSHPKMRFQQFALFSLVALAAAVPLSAKDNRVKLASEASLSRKNEYSDISARATIPGIRGEKVNLILRGETAANGTGHGSGGEGGKQGGGGNGGGKDEEGEEGGEGEEDEEGDDEEGDDEEGEGGDGGKGDDGKGEEGHKGPHGGKHGHGDEHGQEGRHGQGGEHGQGGKHGQEGEQSEGGQHGHGNKHGQEGQHSKGGEHGQEEQDGSNGQEAKGNMQRANQSR</sequence>
<dbReference type="GeneID" id="5995810"/>
<feature type="compositionally biased region" description="Basic and acidic residues" evidence="1">
    <location>
        <begin position="383"/>
        <end position="397"/>
    </location>
</feature>
<evidence type="ECO:0000313" key="4">
    <source>
        <dbReference type="Proteomes" id="UP000006564"/>
    </source>
</evidence>
<feature type="compositionally biased region" description="Gly residues" evidence="1">
    <location>
        <begin position="333"/>
        <end position="351"/>
    </location>
</feature>
<dbReference type="HOGENOM" id="CLU_566155_0_0_1"/>
<organism evidence="3 4">
    <name type="scientific">Aspergillus oryzae (strain ATCC 42149 / RIB 40)</name>
    <name type="common">Yellow koji mold</name>
    <dbReference type="NCBI Taxonomy" id="510516"/>
    <lineage>
        <taxon>Eukaryota</taxon>
        <taxon>Fungi</taxon>
        <taxon>Dikarya</taxon>
        <taxon>Ascomycota</taxon>
        <taxon>Pezizomycotina</taxon>
        <taxon>Eurotiomycetes</taxon>
        <taxon>Eurotiomycetidae</taxon>
        <taxon>Eurotiales</taxon>
        <taxon>Aspergillaceae</taxon>
        <taxon>Aspergillus</taxon>
        <taxon>Aspergillus subgen. Circumdati</taxon>
    </lineage>
</organism>
<name>Q2U760_ASPOR</name>
<dbReference type="KEGG" id="aor:AO090124000056"/>
<dbReference type="EMBL" id="BA000053">
    <property type="protein sequence ID" value="BAE62605.1"/>
    <property type="molecule type" value="Genomic_DNA"/>
</dbReference>
<dbReference type="EMBL" id="AP007165">
    <property type="protein sequence ID" value="BAE62605.1"/>
    <property type="molecule type" value="Genomic_DNA"/>
</dbReference>